<accession>A0A645E730</accession>
<proteinExistence type="predicted"/>
<dbReference type="AlphaFoldDB" id="A0A645E730"/>
<sequence>MYQALTQLFHNSAEWCTAHKKEAAKINSEIIGIPVEAAENATIVYTTTPSEKWMDGVKLYVDVLNDMGKFEGEMKGKSFDEIKKVFFDFSFINKVE</sequence>
<name>A0A645E730_9ZZZZ</name>
<reference evidence="1" key="1">
    <citation type="submission" date="2019-08" db="EMBL/GenBank/DDBJ databases">
        <authorList>
            <person name="Kucharzyk K."/>
            <person name="Murdoch R.W."/>
            <person name="Higgins S."/>
            <person name="Loffler F."/>
        </authorList>
    </citation>
    <scope>NUCLEOTIDE SEQUENCE</scope>
</reference>
<comment type="caution">
    <text evidence="1">The sequence shown here is derived from an EMBL/GenBank/DDBJ whole genome shotgun (WGS) entry which is preliminary data.</text>
</comment>
<organism evidence="1">
    <name type="scientific">bioreactor metagenome</name>
    <dbReference type="NCBI Taxonomy" id="1076179"/>
    <lineage>
        <taxon>unclassified sequences</taxon>
        <taxon>metagenomes</taxon>
        <taxon>ecological metagenomes</taxon>
    </lineage>
</organism>
<protein>
    <submittedName>
        <fullName evidence="1">Uncharacterized protein</fullName>
    </submittedName>
</protein>
<dbReference type="EMBL" id="VSSQ01043659">
    <property type="protein sequence ID" value="MPM97371.1"/>
    <property type="molecule type" value="Genomic_DNA"/>
</dbReference>
<gene>
    <name evidence="1" type="ORF">SDC9_144544</name>
</gene>
<evidence type="ECO:0000313" key="1">
    <source>
        <dbReference type="EMBL" id="MPM97371.1"/>
    </source>
</evidence>